<dbReference type="Pfam" id="PF13193">
    <property type="entry name" value="AMP-binding_C"/>
    <property type="match status" value="1"/>
</dbReference>
<organism evidence="10 11">
    <name type="scientific">Actinomadura graeca</name>
    <dbReference type="NCBI Taxonomy" id="2750812"/>
    <lineage>
        <taxon>Bacteria</taxon>
        <taxon>Bacillati</taxon>
        <taxon>Actinomycetota</taxon>
        <taxon>Actinomycetes</taxon>
        <taxon>Streptosporangiales</taxon>
        <taxon>Thermomonosporaceae</taxon>
        <taxon>Actinomadura</taxon>
    </lineage>
</organism>
<comment type="function">
    <text evidence="6">Catalyzes the conversion of acetate into acetyl-CoA (AcCoA), an essential intermediate at the junction of anabolic and catabolic pathways. AcsA undergoes a two-step reaction. In the first half reaction, AcsA combines acetate with ATP to form acetyl-adenylate (AcAMP) intermediate. In the second half reaction, it can then transfer the acetyl group from AcAMP to the sulfhydryl group of CoA, forming the product AcCoA.</text>
</comment>
<feature type="binding site" evidence="6">
    <location>
        <position position="502"/>
    </location>
    <ligand>
        <name>ATP</name>
        <dbReference type="ChEBI" id="CHEBI:30616"/>
    </ligand>
</feature>
<comment type="caution">
    <text evidence="6">Lacks conserved residue(s) required for the propagation of feature annotation.</text>
</comment>
<evidence type="ECO:0000256" key="5">
    <source>
        <dbReference type="ARBA" id="ARBA00022990"/>
    </source>
</evidence>
<evidence type="ECO:0000256" key="6">
    <source>
        <dbReference type="HAMAP-Rule" id="MF_01123"/>
    </source>
</evidence>
<dbReference type="PROSITE" id="PS00455">
    <property type="entry name" value="AMP_BINDING"/>
    <property type="match status" value="1"/>
</dbReference>
<feature type="binding site" evidence="6">
    <location>
        <position position="544"/>
    </location>
    <ligand>
        <name>Mg(2+)</name>
        <dbReference type="ChEBI" id="CHEBI:18420"/>
    </ligand>
</feature>
<feature type="domain" description="AMP-binding enzyme C-terminal" evidence="8">
    <location>
        <begin position="533"/>
        <end position="613"/>
    </location>
</feature>
<keyword evidence="4 6" id="KW-0067">ATP-binding</keyword>
<dbReference type="EMBL" id="CP059572">
    <property type="protein sequence ID" value="QXJ23152.1"/>
    <property type="molecule type" value="Genomic_DNA"/>
</dbReference>
<comment type="similarity">
    <text evidence="1 6">Belongs to the ATP-dependent AMP-binding enzyme family.</text>
</comment>
<dbReference type="Pfam" id="PF00501">
    <property type="entry name" value="AMP-binding"/>
    <property type="match status" value="1"/>
</dbReference>
<dbReference type="GO" id="GO:0003987">
    <property type="term" value="F:acetate-CoA ligase activity"/>
    <property type="evidence" value="ECO:0007669"/>
    <property type="project" value="UniProtKB-EC"/>
</dbReference>
<dbReference type="PANTHER" id="PTHR24095">
    <property type="entry name" value="ACETYL-COENZYME A SYNTHETASE"/>
    <property type="match status" value="1"/>
</dbReference>
<feature type="modified residue" description="N6-acetyllysine" evidence="6">
    <location>
        <position position="613"/>
    </location>
</feature>
<gene>
    <name evidence="10" type="primary">acs</name>
    <name evidence="6" type="synonym">acsA</name>
    <name evidence="10" type="ORF">AGRA3207_004273</name>
</gene>
<dbReference type="InterPro" id="IPR000873">
    <property type="entry name" value="AMP-dep_synth/lig_dom"/>
</dbReference>
<dbReference type="InterPro" id="IPR042099">
    <property type="entry name" value="ANL_N_sf"/>
</dbReference>
<dbReference type="Gene3D" id="3.40.50.12780">
    <property type="entry name" value="N-terminal domain of ligase-like"/>
    <property type="match status" value="1"/>
</dbReference>
<evidence type="ECO:0000259" key="7">
    <source>
        <dbReference type="Pfam" id="PF00501"/>
    </source>
</evidence>
<dbReference type="Proteomes" id="UP001049518">
    <property type="component" value="Chromosome"/>
</dbReference>
<dbReference type="CDD" id="cd05966">
    <property type="entry name" value="ACS"/>
    <property type="match status" value="1"/>
</dbReference>
<feature type="binding site" evidence="6">
    <location>
        <position position="517"/>
    </location>
    <ligand>
        <name>ATP</name>
        <dbReference type="ChEBI" id="CHEBI:30616"/>
    </ligand>
</feature>
<keyword evidence="6" id="KW-0479">Metal-binding</keyword>
<comment type="catalytic activity">
    <reaction evidence="6">
        <text>acetate + ATP + CoA = acetyl-CoA + AMP + diphosphate</text>
        <dbReference type="Rhea" id="RHEA:23176"/>
        <dbReference type="ChEBI" id="CHEBI:30089"/>
        <dbReference type="ChEBI" id="CHEBI:30616"/>
        <dbReference type="ChEBI" id="CHEBI:33019"/>
        <dbReference type="ChEBI" id="CHEBI:57287"/>
        <dbReference type="ChEBI" id="CHEBI:57288"/>
        <dbReference type="ChEBI" id="CHEBI:456215"/>
        <dbReference type="EC" id="6.2.1.1"/>
    </reaction>
</comment>
<evidence type="ECO:0000313" key="11">
    <source>
        <dbReference type="Proteomes" id="UP001049518"/>
    </source>
</evidence>
<keyword evidence="11" id="KW-1185">Reference proteome</keyword>
<keyword evidence="2 6" id="KW-0436">Ligase</keyword>
<feature type="binding site" evidence="6">
    <location>
        <position position="541"/>
    </location>
    <ligand>
        <name>Mg(2+)</name>
        <dbReference type="ChEBI" id="CHEBI:18420"/>
    </ligand>
</feature>
<dbReference type="Pfam" id="PF16177">
    <property type="entry name" value="ACAS_N"/>
    <property type="match status" value="1"/>
</dbReference>
<feature type="binding site" evidence="6">
    <location>
        <position position="313"/>
    </location>
    <ligand>
        <name>CoA</name>
        <dbReference type="ChEBI" id="CHEBI:57287"/>
    </ligand>
</feature>
<accession>A0ABX8QZK5</accession>
<evidence type="ECO:0000259" key="9">
    <source>
        <dbReference type="Pfam" id="PF16177"/>
    </source>
</evidence>
<dbReference type="HAMAP" id="MF_01123">
    <property type="entry name" value="Ac_CoA_synth"/>
    <property type="match status" value="1"/>
</dbReference>
<keyword evidence="6" id="KW-0460">Magnesium</keyword>
<comment type="PTM">
    <text evidence="6">Acetylated. Deacetylation by the SIR2-homolog deacetylase activates the enzyme.</text>
</comment>
<feature type="domain" description="AMP-dependent synthetase/ligase" evidence="7">
    <location>
        <begin position="92"/>
        <end position="472"/>
    </location>
</feature>
<evidence type="ECO:0000313" key="10">
    <source>
        <dbReference type="EMBL" id="QXJ23152.1"/>
    </source>
</evidence>
<feature type="binding site" evidence="6">
    <location>
        <begin position="389"/>
        <end position="391"/>
    </location>
    <ligand>
        <name>ATP</name>
        <dbReference type="ChEBI" id="CHEBI:30616"/>
    </ligand>
</feature>
<proteinExistence type="inferred from homology"/>
<reference evidence="10" key="1">
    <citation type="submission" date="2020-07" db="EMBL/GenBank/DDBJ databases">
        <authorList>
            <person name="Tarantini F.S."/>
            <person name="Hong K.W."/>
            <person name="Chan K.G."/>
        </authorList>
    </citation>
    <scope>NUCLEOTIDE SEQUENCE</scope>
    <source>
        <strain evidence="10">32-07</strain>
    </source>
</reference>
<evidence type="ECO:0000256" key="4">
    <source>
        <dbReference type="ARBA" id="ARBA00022840"/>
    </source>
</evidence>
<protein>
    <recommendedName>
        <fullName evidence="6">Acetyl-coenzyme A synthetase</fullName>
        <shortName evidence="6">AcCoA synthetase</shortName>
        <shortName evidence="6">Acs</shortName>
        <ecNumber evidence="6">6.2.1.1</ecNumber>
    </recommendedName>
    <alternativeName>
        <fullName evidence="6">Acetate--CoA ligase</fullName>
    </alternativeName>
    <alternativeName>
        <fullName evidence="6">Acyl-activating enzyme</fullName>
    </alternativeName>
</protein>
<dbReference type="InterPro" id="IPR032387">
    <property type="entry name" value="ACAS_N"/>
</dbReference>
<feature type="binding site" evidence="6">
    <location>
        <begin position="195"/>
        <end position="198"/>
    </location>
    <ligand>
        <name>CoA</name>
        <dbReference type="ChEBI" id="CHEBI:57287"/>
    </ligand>
</feature>
<evidence type="ECO:0000256" key="2">
    <source>
        <dbReference type="ARBA" id="ARBA00022598"/>
    </source>
</evidence>
<feature type="binding site" evidence="6">
    <location>
        <begin position="413"/>
        <end position="418"/>
    </location>
    <ligand>
        <name>ATP</name>
        <dbReference type="ChEBI" id="CHEBI:30616"/>
    </ligand>
</feature>
<comment type="cofactor">
    <cofactor evidence="6">
        <name>Mg(2+)</name>
        <dbReference type="ChEBI" id="CHEBI:18420"/>
    </cofactor>
</comment>
<dbReference type="InterPro" id="IPR045851">
    <property type="entry name" value="AMP-bd_C_sf"/>
</dbReference>
<dbReference type="InterPro" id="IPR025110">
    <property type="entry name" value="AMP-bd_C"/>
</dbReference>
<evidence type="ECO:0000259" key="8">
    <source>
        <dbReference type="Pfam" id="PF13193"/>
    </source>
</evidence>
<evidence type="ECO:0000256" key="1">
    <source>
        <dbReference type="ARBA" id="ARBA00006432"/>
    </source>
</evidence>
<dbReference type="SUPFAM" id="SSF56801">
    <property type="entry name" value="Acetyl-CoA synthetase-like"/>
    <property type="match status" value="1"/>
</dbReference>
<keyword evidence="5 6" id="KW-0007">Acetylation</keyword>
<dbReference type="NCBIfam" id="TIGR02188">
    <property type="entry name" value="Ac_CoA_lig_AcsA"/>
    <property type="match status" value="1"/>
</dbReference>
<sequence>MSQSQETLSNLLQETRRFAPPAELAESANVKAEAYDEASEDRLGFWARQADRLTWSKRWDEVLDWSNPPFAKWFVGGELNVAYNCVDRHVEAGRGAKIAFHWEGEPGDTRTLTYADLQREVGKAANALLELGIRKGDRVAIYLPMIPELPISMLACARIGATHSVVFGGFSADALRTRIDDAQAKLVITADGGYRRGKPSALKPTVDEAVAQTPTVENVLVVRRTGEEVAENERDVWWQDVVERQSEEHTAEPMDSEHPLYILYTSGTTGKPKGILHTTGGYLTQIAYTHHAVFDLKPEKDVYWCSADIGWVTGHSYIVYGPLANGATSVMYEGTPDTPHQGRWWELIQKYKVSIFYTAPTAIRTFMKWGDDIPARFDLSSLRVLGSVGEPINPEAYVWYREHIGGGKAPVVDTWWQTETGGIMISPLPGVTAGKPGAAMRPLPGIVADVVDDQGNAVPDGGGGFLVVKEPWPSMLRTIWGDDERYVKTYWSRFDGLYFAGDGAKKDDDGDLWLLGRVDDVMLVSGHNISTTEVESALVSHPKVAEAAVVGATDPLTGQAIVAFVIPRGSAGDVEGADFLKELRDHVARTLGPIAKPRQIMIVPELPKTRSGKIMRRLLRDVAENRSIGDVTTLADSTVMDLISEKLPSAKSED</sequence>
<dbReference type="PANTHER" id="PTHR24095:SF14">
    <property type="entry name" value="ACETYL-COENZYME A SYNTHETASE 1"/>
    <property type="match status" value="1"/>
</dbReference>
<feature type="binding site" evidence="6">
    <location>
        <position position="525"/>
    </location>
    <ligand>
        <name>CoA</name>
        <dbReference type="ChEBI" id="CHEBI:57287"/>
    </ligand>
</feature>
<dbReference type="Gene3D" id="3.30.300.30">
    <property type="match status" value="1"/>
</dbReference>
<evidence type="ECO:0000256" key="3">
    <source>
        <dbReference type="ARBA" id="ARBA00022741"/>
    </source>
</evidence>
<dbReference type="RefSeq" id="WP_231328831.1">
    <property type="nucleotide sequence ID" value="NZ_CP059572.1"/>
</dbReference>
<dbReference type="NCBIfam" id="NF001208">
    <property type="entry name" value="PRK00174.1"/>
    <property type="match status" value="1"/>
</dbReference>
<keyword evidence="3 6" id="KW-0547">Nucleotide-binding</keyword>
<name>A0ABX8QZK5_9ACTN</name>
<dbReference type="InterPro" id="IPR011904">
    <property type="entry name" value="Ac_CoA_lig"/>
</dbReference>
<feature type="binding site" evidence="6">
    <location>
        <position position="539"/>
    </location>
    <ligand>
        <name>Mg(2+)</name>
        <dbReference type="ChEBI" id="CHEBI:18420"/>
    </ligand>
</feature>
<dbReference type="InterPro" id="IPR020845">
    <property type="entry name" value="AMP-binding_CS"/>
</dbReference>
<dbReference type="EC" id="6.2.1.1" evidence="6"/>
<feature type="domain" description="Acetyl-coenzyme A synthetase N-terminal" evidence="9">
    <location>
        <begin position="33"/>
        <end position="85"/>
    </location>
</feature>